<evidence type="ECO:0000313" key="2">
    <source>
        <dbReference type="Proteomes" id="UP001500831"/>
    </source>
</evidence>
<evidence type="ECO:0000313" key="1">
    <source>
        <dbReference type="EMBL" id="GAA2864408.1"/>
    </source>
</evidence>
<dbReference type="Proteomes" id="UP001500831">
    <property type="component" value="Unassembled WGS sequence"/>
</dbReference>
<name>A0ABP6IB10_9ACTN</name>
<sequence length="62" mass="6442">MTCGDTAARRVSAAWAPIAIAALIQWDAGGSGTEIILRPVVPAVKLLMSRPIDPPTGNCQDP</sequence>
<accession>A0ABP6IB10</accession>
<dbReference type="EMBL" id="BAAAVI010000013">
    <property type="protein sequence ID" value="GAA2864408.1"/>
    <property type="molecule type" value="Genomic_DNA"/>
</dbReference>
<comment type="caution">
    <text evidence="1">The sequence shown here is derived from an EMBL/GenBank/DDBJ whole genome shotgun (WGS) entry which is preliminary data.</text>
</comment>
<reference evidence="2" key="1">
    <citation type="journal article" date="2019" name="Int. J. Syst. Evol. Microbiol.">
        <title>The Global Catalogue of Microorganisms (GCM) 10K type strain sequencing project: providing services to taxonomists for standard genome sequencing and annotation.</title>
        <authorList>
            <consortium name="The Broad Institute Genomics Platform"/>
            <consortium name="The Broad Institute Genome Sequencing Center for Infectious Disease"/>
            <person name="Wu L."/>
            <person name="Ma J."/>
        </authorList>
    </citation>
    <scope>NUCLEOTIDE SEQUENCE [LARGE SCALE GENOMIC DNA]</scope>
    <source>
        <strain evidence="2">JCM 6242</strain>
    </source>
</reference>
<proteinExistence type="predicted"/>
<organism evidence="1 2">
    <name type="scientific">Streptosporangium fragile</name>
    <dbReference type="NCBI Taxonomy" id="46186"/>
    <lineage>
        <taxon>Bacteria</taxon>
        <taxon>Bacillati</taxon>
        <taxon>Actinomycetota</taxon>
        <taxon>Actinomycetes</taxon>
        <taxon>Streptosporangiales</taxon>
        <taxon>Streptosporangiaceae</taxon>
        <taxon>Streptosporangium</taxon>
    </lineage>
</organism>
<gene>
    <name evidence="1" type="ORF">GCM10010517_23610</name>
</gene>
<keyword evidence="2" id="KW-1185">Reference proteome</keyword>
<protein>
    <submittedName>
        <fullName evidence="1">Uncharacterized protein</fullName>
    </submittedName>
</protein>